<keyword evidence="2" id="KW-0813">Transport</keyword>
<keyword evidence="6 8" id="KW-0472">Membrane</keyword>
<comment type="subcellular location">
    <subcellularLocation>
        <location evidence="1">Membrane</location>
    </subcellularLocation>
</comment>
<keyword evidence="11" id="KW-1185">Reference proteome</keyword>
<feature type="transmembrane region" description="Helical" evidence="8">
    <location>
        <begin position="241"/>
        <end position="259"/>
    </location>
</feature>
<evidence type="ECO:0000259" key="9">
    <source>
        <dbReference type="SMART" id="SM00665"/>
    </source>
</evidence>
<dbReference type="GeneID" id="55967226"/>
<evidence type="ECO:0000313" key="10">
    <source>
        <dbReference type="EMBL" id="KAF4125751.1"/>
    </source>
</evidence>
<gene>
    <name evidence="10" type="ORF">GMORB2_0996</name>
</gene>
<dbReference type="PANTHER" id="PTHR47797">
    <property type="entry name" value="DEHYDROGENASE, PUTATIVE (AFU_ORTHOLOGUE AFUA_8G05805)-RELATED"/>
    <property type="match status" value="1"/>
</dbReference>
<evidence type="ECO:0000256" key="5">
    <source>
        <dbReference type="ARBA" id="ARBA00022989"/>
    </source>
</evidence>
<sequence>MRAHRSHAWAAIGLGSDDMPGALVLMMYDNHDETNVTFSPRIAHGHREPEYFPAMDYEIYSGTGIYNEHMVVAGRCLSNCLSWPLGEDGRQRGAIDVSSQSQGAMYALGPLAGFNSDHPRSSVQYHVQYGSFSMNMSDARGATAPLSVDLARQRANDGTELTARFIRKADVLATVHAVCMVMAFVLVMPLGAVMLRLGHAVRWHALTQSSAMVVVIVGFGVGVATSLRYQRSRGFDSYHQILGIIITIFVLGQFCLGFYNHRLPPPRRRTLISKAHPWVGRFIIFFGIMNGFLGFTFGMNRRYAIILAALIIAMCVAIFLTIVGKRFLTRRRERRGASRNSAPRSMRASPSGRPFERLPTYPPHGPPPSWPAPVPAPGFAAPPPGQHAYYYPPPQPPSPLGDQQSPQHQFRYQFQPQQGVVLHQQPVVPGTAGAPPAPDQAYQPPPMASTQAPRELI</sequence>
<accession>A0A9P4YZ54</accession>
<reference evidence="10" key="1">
    <citation type="submission" date="2020-03" db="EMBL/GenBank/DDBJ databases">
        <title>Site-based positive gene gene selection in Geosmithia morbida across the United States reveals a broad range of putative effectors and factors for local host and environmental adapation.</title>
        <authorList>
            <person name="Onufrak A."/>
            <person name="Murdoch R.W."/>
            <person name="Gazis R."/>
            <person name="Huff M."/>
            <person name="Staton M."/>
            <person name="Klingeman W."/>
            <person name="Hadziabdic D."/>
        </authorList>
    </citation>
    <scope>NUCLEOTIDE SEQUENCE</scope>
    <source>
        <strain evidence="10">1262</strain>
    </source>
</reference>
<feature type="transmembrane region" description="Helical" evidence="8">
    <location>
        <begin position="171"/>
        <end position="197"/>
    </location>
</feature>
<protein>
    <submittedName>
        <fullName evidence="10">Eukaryotic cytochrome b561</fullName>
    </submittedName>
</protein>
<dbReference type="Pfam" id="PF03188">
    <property type="entry name" value="Cytochrom_B561"/>
    <property type="match status" value="1"/>
</dbReference>
<dbReference type="GO" id="GO:0016020">
    <property type="term" value="C:membrane"/>
    <property type="evidence" value="ECO:0007669"/>
    <property type="project" value="UniProtKB-SubCell"/>
</dbReference>
<evidence type="ECO:0000256" key="3">
    <source>
        <dbReference type="ARBA" id="ARBA00022692"/>
    </source>
</evidence>
<keyword evidence="5 8" id="KW-1133">Transmembrane helix</keyword>
<evidence type="ECO:0000256" key="1">
    <source>
        <dbReference type="ARBA" id="ARBA00004370"/>
    </source>
</evidence>
<dbReference type="SUPFAM" id="SSF49344">
    <property type="entry name" value="CBD9-like"/>
    <property type="match status" value="1"/>
</dbReference>
<dbReference type="OrthoDB" id="19261at2759"/>
<feature type="compositionally biased region" description="Low complexity" evidence="7">
    <location>
        <begin position="400"/>
        <end position="418"/>
    </location>
</feature>
<dbReference type="Pfam" id="PF16010">
    <property type="entry name" value="CDH-cyt"/>
    <property type="match status" value="1"/>
</dbReference>
<dbReference type="EMBL" id="JAANYQ010000002">
    <property type="protein sequence ID" value="KAF4125751.1"/>
    <property type="molecule type" value="Genomic_DNA"/>
</dbReference>
<dbReference type="Gene3D" id="1.20.120.1770">
    <property type="match status" value="1"/>
</dbReference>
<feature type="compositionally biased region" description="Pro residues" evidence="7">
    <location>
        <begin position="435"/>
        <end position="447"/>
    </location>
</feature>
<feature type="transmembrane region" description="Helical" evidence="8">
    <location>
        <begin position="279"/>
        <end position="297"/>
    </location>
</feature>
<comment type="caution">
    <text evidence="10">The sequence shown here is derived from an EMBL/GenBank/DDBJ whole genome shotgun (WGS) entry which is preliminary data.</text>
</comment>
<feature type="transmembrane region" description="Helical" evidence="8">
    <location>
        <begin position="209"/>
        <end position="229"/>
    </location>
</feature>
<dbReference type="InterPro" id="IPR015920">
    <property type="entry name" value="Cellobiose_DH-like_cyt"/>
</dbReference>
<evidence type="ECO:0000256" key="7">
    <source>
        <dbReference type="SAM" id="MobiDB-lite"/>
    </source>
</evidence>
<keyword evidence="4" id="KW-0249">Electron transport</keyword>
<dbReference type="CDD" id="cd09630">
    <property type="entry name" value="CDH_like_cytochrome"/>
    <property type="match status" value="1"/>
</dbReference>
<dbReference type="RefSeq" id="XP_035324403.1">
    <property type="nucleotide sequence ID" value="XM_035462979.1"/>
</dbReference>
<dbReference type="InterPro" id="IPR006593">
    <property type="entry name" value="Cyt_b561/ferric_Rdtase_TM"/>
</dbReference>
<dbReference type="AlphaFoldDB" id="A0A9P4YZ54"/>
<feature type="compositionally biased region" description="Pro residues" evidence="7">
    <location>
        <begin position="360"/>
        <end position="399"/>
    </location>
</feature>
<dbReference type="CDD" id="cd08760">
    <property type="entry name" value="Cyt_b561_FRRS1_like"/>
    <property type="match status" value="1"/>
</dbReference>
<feature type="domain" description="Cytochrome b561" evidence="9">
    <location>
        <begin position="175"/>
        <end position="295"/>
    </location>
</feature>
<dbReference type="Proteomes" id="UP000749293">
    <property type="component" value="Unassembled WGS sequence"/>
</dbReference>
<evidence type="ECO:0000256" key="8">
    <source>
        <dbReference type="SAM" id="Phobius"/>
    </source>
</evidence>
<evidence type="ECO:0000256" key="4">
    <source>
        <dbReference type="ARBA" id="ARBA00022982"/>
    </source>
</evidence>
<evidence type="ECO:0000256" key="2">
    <source>
        <dbReference type="ARBA" id="ARBA00022448"/>
    </source>
</evidence>
<dbReference type="PANTHER" id="PTHR47797:SF1">
    <property type="entry name" value="CYTOCHROME B561 DOMAIN-CONTAINING PROTEIN-RELATED"/>
    <property type="match status" value="1"/>
</dbReference>
<evidence type="ECO:0000313" key="11">
    <source>
        <dbReference type="Proteomes" id="UP000749293"/>
    </source>
</evidence>
<feature type="transmembrane region" description="Helical" evidence="8">
    <location>
        <begin position="303"/>
        <end position="324"/>
    </location>
</feature>
<organism evidence="10 11">
    <name type="scientific">Geosmithia morbida</name>
    <dbReference type="NCBI Taxonomy" id="1094350"/>
    <lineage>
        <taxon>Eukaryota</taxon>
        <taxon>Fungi</taxon>
        <taxon>Dikarya</taxon>
        <taxon>Ascomycota</taxon>
        <taxon>Pezizomycotina</taxon>
        <taxon>Sordariomycetes</taxon>
        <taxon>Hypocreomycetidae</taxon>
        <taxon>Hypocreales</taxon>
        <taxon>Bionectriaceae</taxon>
        <taxon>Geosmithia</taxon>
    </lineage>
</organism>
<proteinExistence type="predicted"/>
<name>A0A9P4YZ54_9HYPO</name>
<evidence type="ECO:0000256" key="6">
    <source>
        <dbReference type="ARBA" id="ARBA00023136"/>
    </source>
</evidence>
<keyword evidence="3 8" id="KW-0812">Transmembrane</keyword>
<dbReference type="Gene3D" id="2.60.40.1210">
    <property type="entry name" value="Cellobiose dehydrogenase, cytochrome domain"/>
    <property type="match status" value="1"/>
</dbReference>
<dbReference type="SMART" id="SM00665">
    <property type="entry name" value="B561"/>
    <property type="match status" value="1"/>
</dbReference>
<feature type="region of interest" description="Disordered" evidence="7">
    <location>
        <begin position="332"/>
        <end position="457"/>
    </location>
</feature>